<evidence type="ECO:0000256" key="6">
    <source>
        <dbReference type="ARBA" id="ARBA00023157"/>
    </source>
</evidence>
<evidence type="ECO:0000256" key="2">
    <source>
        <dbReference type="ARBA" id="ARBA00008022"/>
    </source>
</evidence>
<keyword evidence="3" id="KW-0964">Secreted</keyword>
<dbReference type="PANTHER" id="PTHR16877:SF0">
    <property type="entry name" value="HEPCIDIN"/>
    <property type="match status" value="1"/>
</dbReference>
<dbReference type="EMBL" id="OX395133">
    <property type="protein sequence ID" value="CAI5781234.1"/>
    <property type="molecule type" value="Genomic_DNA"/>
</dbReference>
<evidence type="ECO:0000256" key="4">
    <source>
        <dbReference type="ARBA" id="ARBA00022702"/>
    </source>
</evidence>
<comment type="similarity">
    <text evidence="2">Belongs to the hepcidin family.</text>
</comment>
<evidence type="ECO:0000313" key="7">
    <source>
        <dbReference type="EMBL" id="CAI5781234.1"/>
    </source>
</evidence>
<keyword evidence="4" id="KW-0372">Hormone</keyword>
<dbReference type="GO" id="GO:0006879">
    <property type="term" value="P:intracellular iron ion homeostasis"/>
    <property type="evidence" value="ECO:0007669"/>
    <property type="project" value="InterPro"/>
</dbReference>
<gene>
    <name evidence="7" type="ORF">PODLI_1B031166</name>
</gene>
<protein>
    <submittedName>
        <fullName evidence="7">Hepcidin-like</fullName>
    </submittedName>
</protein>
<sequence length="76" mass="8720">MVFILLSAATRNTCAFKLQTDVEKDLTSLDTYKTEPRANTVQALLRRTKRFNSHFPTCRYCCNCCRNKGCGMCCWA</sequence>
<reference evidence="7" key="1">
    <citation type="submission" date="2022-12" db="EMBL/GenBank/DDBJ databases">
        <authorList>
            <person name="Alioto T."/>
            <person name="Alioto T."/>
            <person name="Gomez Garrido J."/>
        </authorList>
    </citation>
    <scope>NUCLEOTIDE SEQUENCE</scope>
</reference>
<dbReference type="GO" id="GO:0005179">
    <property type="term" value="F:hormone activity"/>
    <property type="evidence" value="ECO:0007669"/>
    <property type="project" value="UniProtKB-KW"/>
</dbReference>
<keyword evidence="6" id="KW-1015">Disulfide bond</keyword>
<keyword evidence="5" id="KW-0732">Signal</keyword>
<organism evidence="7 8">
    <name type="scientific">Podarcis lilfordi</name>
    <name type="common">Lilford's wall lizard</name>
    <dbReference type="NCBI Taxonomy" id="74358"/>
    <lineage>
        <taxon>Eukaryota</taxon>
        <taxon>Metazoa</taxon>
        <taxon>Chordata</taxon>
        <taxon>Craniata</taxon>
        <taxon>Vertebrata</taxon>
        <taxon>Euteleostomi</taxon>
        <taxon>Lepidosauria</taxon>
        <taxon>Squamata</taxon>
        <taxon>Bifurcata</taxon>
        <taxon>Unidentata</taxon>
        <taxon>Episquamata</taxon>
        <taxon>Laterata</taxon>
        <taxon>Lacertibaenia</taxon>
        <taxon>Lacertidae</taxon>
        <taxon>Podarcis</taxon>
    </lineage>
</organism>
<evidence type="ECO:0000256" key="3">
    <source>
        <dbReference type="ARBA" id="ARBA00022525"/>
    </source>
</evidence>
<keyword evidence="8" id="KW-1185">Reference proteome</keyword>
<evidence type="ECO:0000256" key="1">
    <source>
        <dbReference type="ARBA" id="ARBA00004613"/>
    </source>
</evidence>
<proteinExistence type="inferred from homology"/>
<dbReference type="GO" id="GO:0005615">
    <property type="term" value="C:extracellular space"/>
    <property type="evidence" value="ECO:0007669"/>
    <property type="project" value="TreeGrafter"/>
</dbReference>
<dbReference type="Pfam" id="PF06446">
    <property type="entry name" value="Hepcidin"/>
    <property type="match status" value="1"/>
</dbReference>
<evidence type="ECO:0000256" key="5">
    <source>
        <dbReference type="ARBA" id="ARBA00022729"/>
    </source>
</evidence>
<dbReference type="InterPro" id="IPR010500">
    <property type="entry name" value="Hepcidin"/>
</dbReference>
<dbReference type="GO" id="GO:0042742">
    <property type="term" value="P:defense response to bacterium"/>
    <property type="evidence" value="ECO:0007669"/>
    <property type="project" value="TreeGrafter"/>
</dbReference>
<accession>A0AA35KP68</accession>
<dbReference type="PANTHER" id="PTHR16877">
    <property type="entry name" value="HEPCIDIN"/>
    <property type="match status" value="1"/>
</dbReference>
<dbReference type="Proteomes" id="UP001178461">
    <property type="component" value="Chromosome 8"/>
</dbReference>
<comment type="subcellular location">
    <subcellularLocation>
        <location evidence="1">Secreted</location>
    </subcellularLocation>
</comment>
<name>A0AA35KP68_9SAUR</name>
<dbReference type="AlphaFoldDB" id="A0AA35KP68"/>
<dbReference type="GO" id="GO:0034760">
    <property type="term" value="P:negative regulation of iron ion transmembrane transport"/>
    <property type="evidence" value="ECO:0007669"/>
    <property type="project" value="TreeGrafter"/>
</dbReference>
<evidence type="ECO:0000313" key="8">
    <source>
        <dbReference type="Proteomes" id="UP001178461"/>
    </source>
</evidence>